<keyword evidence="3" id="KW-1185">Reference proteome</keyword>
<dbReference type="Gene3D" id="6.20.350.10">
    <property type="match status" value="1"/>
</dbReference>
<dbReference type="EMBL" id="CP011036">
    <property type="protein sequence ID" value="ASM53683.1"/>
    <property type="molecule type" value="Genomic_DNA"/>
</dbReference>
<gene>
    <name evidence="2" type="ORF">PNIG_a1534</name>
</gene>
<dbReference type="GeneID" id="300941352"/>
<dbReference type="KEGG" id="png:PNIG_a1534"/>
<proteinExistence type="predicted"/>
<dbReference type="AlphaFoldDB" id="A0AAC9UHB8"/>
<dbReference type="InterPro" id="IPR003032">
    <property type="entry name" value="Ryanodine_rcpt"/>
</dbReference>
<accession>A0AAC9UHB8</accession>
<evidence type="ECO:0000313" key="3">
    <source>
        <dbReference type="Proteomes" id="UP000198329"/>
    </source>
</evidence>
<dbReference type="RefSeq" id="WP_089368077.1">
    <property type="nucleotide sequence ID" value="NZ_CP011036.1"/>
</dbReference>
<name>A0AAC9UHB8_9GAMM</name>
<protein>
    <recommendedName>
        <fullName evidence="1">Ryanodine receptor Ryr domain-containing protein</fullName>
    </recommendedName>
</protein>
<evidence type="ECO:0000313" key="2">
    <source>
        <dbReference type="EMBL" id="ASM53683.1"/>
    </source>
</evidence>
<feature type="domain" description="Ryanodine receptor Ryr" evidence="1">
    <location>
        <begin position="65"/>
        <end position="115"/>
    </location>
</feature>
<sequence length="129" mass="15040">MKQLESLDHIPEEHMEQIKAIAKMCHEVHRAYTAVMRDPLKHWHELEQQDKDAVIEHVAFLILNVEAEAKAWHDAWVAKMIVAGWKYGPKRSIKSKTHEHLKPFHHLPEKQQVKDALFHSVVKQAIHAG</sequence>
<organism evidence="2 3">
    <name type="scientific">Pseudoalteromonas nigrifaciens</name>
    <dbReference type="NCBI Taxonomy" id="28109"/>
    <lineage>
        <taxon>Bacteria</taxon>
        <taxon>Pseudomonadati</taxon>
        <taxon>Pseudomonadota</taxon>
        <taxon>Gammaproteobacteria</taxon>
        <taxon>Alteromonadales</taxon>
        <taxon>Pseudoalteromonadaceae</taxon>
        <taxon>Pseudoalteromonas</taxon>
    </lineage>
</organism>
<dbReference type="Proteomes" id="UP000198329">
    <property type="component" value="Chromosome I"/>
</dbReference>
<evidence type="ECO:0000259" key="1">
    <source>
        <dbReference type="Pfam" id="PF02026"/>
    </source>
</evidence>
<dbReference type="Pfam" id="PF02026">
    <property type="entry name" value="RyR"/>
    <property type="match status" value="1"/>
</dbReference>
<reference evidence="2 3" key="1">
    <citation type="submission" date="2015-03" db="EMBL/GenBank/DDBJ databases">
        <authorList>
            <person name="Xie B.-B."/>
            <person name="Rong J.-C."/>
            <person name="Qin Q.-L."/>
            <person name="Zhang Y.-Z."/>
        </authorList>
    </citation>
    <scope>NUCLEOTIDE SEQUENCE [LARGE SCALE GENOMIC DNA]</scope>
    <source>
        <strain evidence="2 3">KMM 661</strain>
    </source>
</reference>